<evidence type="ECO:0000313" key="1">
    <source>
        <dbReference type="EMBL" id="KAJ1722460.1"/>
    </source>
</evidence>
<gene>
    <name evidence="1" type="ORF">LPJ53_003144</name>
</gene>
<dbReference type="AlphaFoldDB" id="A0A9W7Y2S0"/>
<keyword evidence="2" id="KW-1185">Reference proteome</keyword>
<protein>
    <submittedName>
        <fullName evidence="1">Uncharacterized protein</fullName>
    </submittedName>
</protein>
<dbReference type="Proteomes" id="UP001149813">
    <property type="component" value="Unassembled WGS sequence"/>
</dbReference>
<reference evidence="1" key="1">
    <citation type="submission" date="2022-07" db="EMBL/GenBank/DDBJ databases">
        <title>Phylogenomic reconstructions and comparative analyses of Kickxellomycotina fungi.</title>
        <authorList>
            <person name="Reynolds N.K."/>
            <person name="Stajich J.E."/>
            <person name="Barry K."/>
            <person name="Grigoriev I.V."/>
            <person name="Crous P."/>
            <person name="Smith M.E."/>
        </authorList>
    </citation>
    <scope>NUCLEOTIDE SEQUENCE</scope>
    <source>
        <strain evidence="1">NBRC 32514</strain>
    </source>
</reference>
<evidence type="ECO:0000313" key="2">
    <source>
        <dbReference type="Proteomes" id="UP001149813"/>
    </source>
</evidence>
<dbReference type="EMBL" id="JANBOJ010000111">
    <property type="protein sequence ID" value="KAJ1722460.1"/>
    <property type="molecule type" value="Genomic_DNA"/>
</dbReference>
<feature type="non-terminal residue" evidence="1">
    <location>
        <position position="331"/>
    </location>
</feature>
<organism evidence="1 2">
    <name type="scientific">Coemansia erecta</name>
    <dbReference type="NCBI Taxonomy" id="147472"/>
    <lineage>
        <taxon>Eukaryota</taxon>
        <taxon>Fungi</taxon>
        <taxon>Fungi incertae sedis</taxon>
        <taxon>Zoopagomycota</taxon>
        <taxon>Kickxellomycotina</taxon>
        <taxon>Kickxellomycetes</taxon>
        <taxon>Kickxellales</taxon>
        <taxon>Kickxellaceae</taxon>
        <taxon>Coemansia</taxon>
    </lineage>
</organism>
<proteinExistence type="predicted"/>
<comment type="caution">
    <text evidence="1">The sequence shown here is derived from an EMBL/GenBank/DDBJ whole genome shotgun (WGS) entry which is preliminary data.</text>
</comment>
<name>A0A9W7Y2S0_9FUNG</name>
<sequence length="331" mass="37496">MLSVNSAHLLPSKFLTDVLRLVIDSEPDSQRAQTVLRELRGVSGEWFRAGERLDRWTVKVWLQSDGGDRTQPLLYSNLSAIEKYCGQSRVAYVQLFAQADMLLGFREDIRGMLGDIAVVCPGIKALSIAAARGLDHSGDGFVLRNEHINLFQPFAADIVNMFPALDELKLDLPGYSCDVWGLGAYMVEKYAGQLRRLIYSPFRCSMTTRFSEYLTCLKLTAMPDMLPYLPCKVNAQTLEHLSLAGVPQNFDWGVFHGSPRPKQIIFERLRTLTLSFVQKDNYMGYSRMDMTDASMITFCFPRLEQLSIDYPQHQPQFIKNCTFPSVLHAVS</sequence>
<accession>A0A9W7Y2S0</accession>